<feature type="domain" description="Carbohydrate-binding" evidence="2">
    <location>
        <begin position="1164"/>
        <end position="1369"/>
    </location>
</feature>
<protein>
    <submittedName>
        <fullName evidence="4">Sugar-binding protein</fullName>
    </submittedName>
</protein>
<keyword evidence="1" id="KW-0732">Signal</keyword>
<dbReference type="NCBIfam" id="NF047446">
    <property type="entry name" value="barrel_OmpL47"/>
    <property type="match status" value="1"/>
</dbReference>
<evidence type="ECO:0000259" key="2">
    <source>
        <dbReference type="Pfam" id="PF06452"/>
    </source>
</evidence>
<keyword evidence="5" id="KW-1185">Reference proteome</keyword>
<feature type="chain" id="PRO_5047378968" evidence="1">
    <location>
        <begin position="25"/>
        <end position="1570"/>
    </location>
</feature>
<evidence type="ECO:0000256" key="1">
    <source>
        <dbReference type="SAM" id="SignalP"/>
    </source>
</evidence>
<dbReference type="SUPFAM" id="SSF49344">
    <property type="entry name" value="CBD9-like"/>
    <property type="match status" value="1"/>
</dbReference>
<dbReference type="Pfam" id="PF12245">
    <property type="entry name" value="Big_3_2"/>
    <property type="match status" value="1"/>
</dbReference>
<accession>A0ABV1KRP8</accession>
<feature type="domain" description="Ig-like" evidence="3">
    <location>
        <begin position="1488"/>
        <end position="1559"/>
    </location>
</feature>
<dbReference type="RefSeq" id="WP_232187568.1">
    <property type="nucleotide sequence ID" value="NZ_JAIOAP010000013.1"/>
</dbReference>
<evidence type="ECO:0000313" key="5">
    <source>
        <dbReference type="Proteomes" id="UP001493487"/>
    </source>
</evidence>
<dbReference type="Gene3D" id="3.30.1920.20">
    <property type="match status" value="1"/>
</dbReference>
<gene>
    <name evidence="4" type="ORF">QJS35_08585</name>
</gene>
<sequence>MKPILISCLLVVLFVFTLPVYAGAAPTGNGSVVRTTFQTGVSGSNEASHVLADSVMVYVGGAPNTIRPAIASWTNKGYQVDVMMALNRDMKYYVLGNFDGQTHYDEIQSDKDGNRFTHPTDVNVPYMVPTENWNDYVYELSRISIEAGAKRIVFEEPDVFIKSGYSEAFKREWLAYYGAPWVAPNSSKDAEYKAQKLNVYLCYRAIKEVSEEIKQNYPDVEVVIASHTGISYLMYGITTSNYDYYNIPTIDGVIAQVWSDTALVPVPYAGTTERRVFESAYIDYSSFANLQVGNDGKQLYALADPKADSPGYGWSEYEEFYKTTIAAQLLQPQFKQFEVVPWSERGFSQAPGSYKTVQTNVFRALQDMYDKSASVQAGTPGIGVLYSDTISQMASSGDVSSFYGPTVPLVAKGIPIKVIPAENLTKTGALADLKVLFVSYDVWKAIDGNGVQQTGAKVNQAIRDWVIQGGVLIYTGGSGASDSLSEWWQDQNMPSPKQDLWTKLGLAVTNEQTSTGDANVELHAAISGSGVFGGRDAIAIPKRFTVTSADIGVGAVPLYTANGKTVAYEQQIGGGKAIVMGVTPAYFASSPTASQLVRDIAKYAVEQAGETYTETNVMKAVRGPYTVIQTLEQPEQIQLQGSYIDLFDDRLPVVGGMTEMLAESSALLLDISGKAEIKPEILFASGNLTDVSETVNETGYTLAGTPNSRASARIGAPVGVYPQSVMATDANGNPATVSWEWENGSHTLLIRHDHQKRGVTIGVQWSNTPVADSVPVDFTDKMVKTNNNNLDAAYLVTNTGGAIPDFRYTDTTAELVYRFDLNQYAKARVSLEVANNYIISVSPDNQNWTELFRADTSGGIITDARNKGMKTIDLAQYDNGSGEVYVKMENADKTKGNGPVMYGFNLSYEQRIAPFIVRSNLSLDIEPGQTKSLQLAITNRDPETRTVAMNVSHSVYDVFSFKTGTTGETQYLSENSGSALTGDGSRYADWSNYFVYKLPVPQGTAGPVAKLTLANRFEVSLSGDGTNWTVVDAESQPVEGQSNQGERGYSLDDYVNAGGYVYVKIGNSQKNGGWGGMLQKLVLSAQGEGELTVAFPDNNIELLPHQTRLISVNVTADADISSAAPNQLIRFSSGEAGTDYILPVKINFIKPEYRSAWAAASISIDGQVGENEWSDAQEIQVSATTPDVLRYGKVWGDPGNLKDSYRLKWDDENLYVLEQRKDNAFKFTETGANMFLSTASMLFLDIDHNKKGSTYLSGDYAVFFTPSGPDSQPHVFLRKGDDAGAEGYALTTAVIQSTVDMATHKYTVELAIPWSALQTIPFTPMNGAKVGMTVAATRNAGPGVWGQIMWVGDSDNQARWADMQFVGKIDQTAPITEATLNPATPNGRNGWYKSNVTVSLSASDNLSGVMKTEYRINSGPWITYNGSIPSFGDGIYQVDYRSTDKAGNIEPTKTIEFKIDKTAPELTVQLDKTSLWPANHKMVEINATLNSSDAASGVASVVLTSITSNELESDPSDIQANLGTAATSFSVRAKRLGNGSGRIYTVTYTITDKAGNESTSVSTVNVPHNQ</sequence>
<name>A0ABV1KRP8_9BACL</name>
<feature type="signal peptide" evidence="1">
    <location>
        <begin position="1"/>
        <end position="24"/>
    </location>
</feature>
<dbReference type="EMBL" id="JASKHM010000004">
    <property type="protein sequence ID" value="MEQ4482447.1"/>
    <property type="molecule type" value="Genomic_DNA"/>
</dbReference>
<dbReference type="InterPro" id="IPR029062">
    <property type="entry name" value="Class_I_gatase-like"/>
</dbReference>
<reference evidence="4 5" key="1">
    <citation type="journal article" date="2023" name="Genome Announc.">
        <title>Pan-Genome Analyses of the Genus Cohnella and Proposal of the Novel Species Cohnella silvisoli sp. nov., Isolated from Forest Soil.</title>
        <authorList>
            <person name="Wang C."/>
            <person name="Mao L."/>
            <person name="Bao G."/>
            <person name="Zhu H."/>
        </authorList>
    </citation>
    <scope>NUCLEOTIDE SEQUENCE [LARGE SCALE GENOMIC DNA]</scope>
    <source>
        <strain evidence="4 5">NL03-T5-1</strain>
    </source>
</reference>
<comment type="caution">
    <text evidence="4">The sequence shown here is derived from an EMBL/GenBank/DDBJ whole genome shotgun (WGS) entry which is preliminary data.</text>
</comment>
<dbReference type="InterPro" id="IPR022038">
    <property type="entry name" value="Ig-like_bact"/>
</dbReference>
<proteinExistence type="predicted"/>
<dbReference type="Pfam" id="PF06452">
    <property type="entry name" value="CBM9_1"/>
    <property type="match status" value="1"/>
</dbReference>
<dbReference type="Gene3D" id="2.60.40.1190">
    <property type="match status" value="1"/>
</dbReference>
<organism evidence="4 5">
    <name type="scientific">Cohnella silvisoli</name>
    <dbReference type="NCBI Taxonomy" id="2873699"/>
    <lineage>
        <taxon>Bacteria</taxon>
        <taxon>Bacillati</taxon>
        <taxon>Bacillota</taxon>
        <taxon>Bacilli</taxon>
        <taxon>Bacillales</taxon>
        <taxon>Paenibacillaceae</taxon>
        <taxon>Cohnella</taxon>
    </lineage>
</organism>
<dbReference type="Gene3D" id="3.40.50.880">
    <property type="match status" value="1"/>
</dbReference>
<dbReference type="InterPro" id="IPR010502">
    <property type="entry name" value="Carb-bd_dom_fam9"/>
</dbReference>
<evidence type="ECO:0000313" key="4">
    <source>
        <dbReference type="EMBL" id="MEQ4482447.1"/>
    </source>
</evidence>
<dbReference type="Proteomes" id="UP001493487">
    <property type="component" value="Unassembled WGS sequence"/>
</dbReference>
<evidence type="ECO:0000259" key="3">
    <source>
        <dbReference type="Pfam" id="PF12245"/>
    </source>
</evidence>
<dbReference type="InterPro" id="IPR058094">
    <property type="entry name" value="Ig-like_OmpL47-like"/>
</dbReference>